<comment type="caution">
    <text evidence="1">The sequence shown here is derived from an EMBL/GenBank/DDBJ whole genome shotgun (WGS) entry which is preliminary data.</text>
</comment>
<gene>
    <name evidence="1" type="ORF">EVA_13385</name>
</gene>
<accession>J9G9Q0</accession>
<organism evidence="1">
    <name type="scientific">gut metagenome</name>
    <dbReference type="NCBI Taxonomy" id="749906"/>
    <lineage>
        <taxon>unclassified sequences</taxon>
        <taxon>metagenomes</taxon>
        <taxon>organismal metagenomes</taxon>
    </lineage>
</organism>
<name>J9G9Q0_9ZZZZ</name>
<dbReference type="AlphaFoldDB" id="J9G9Q0"/>
<protein>
    <submittedName>
        <fullName evidence="1">Uncharacterized protein</fullName>
    </submittedName>
</protein>
<proteinExistence type="predicted"/>
<evidence type="ECO:0000313" key="1">
    <source>
        <dbReference type="EMBL" id="EJW98507.1"/>
    </source>
</evidence>
<reference evidence="1" key="1">
    <citation type="journal article" date="2012" name="PLoS ONE">
        <title>Gene sets for utilization of primary and secondary nutrition supplies in the distal gut of endangered iberian lynx.</title>
        <authorList>
            <person name="Alcaide M."/>
            <person name="Messina E."/>
            <person name="Richter M."/>
            <person name="Bargiela R."/>
            <person name="Peplies J."/>
            <person name="Huws S.A."/>
            <person name="Newbold C.J."/>
            <person name="Golyshin P.N."/>
            <person name="Simon M.A."/>
            <person name="Lopez G."/>
            <person name="Yakimov M.M."/>
            <person name="Ferrer M."/>
        </authorList>
    </citation>
    <scope>NUCLEOTIDE SEQUENCE</scope>
</reference>
<sequence>MAGITQIEQVEDYASQAETLIQSTDIAREPAYGLGGQLPATDQA</sequence>
<dbReference type="EMBL" id="AMCI01004229">
    <property type="protein sequence ID" value="EJW98507.1"/>
    <property type="molecule type" value="Genomic_DNA"/>
</dbReference>